<evidence type="ECO:0000256" key="4">
    <source>
        <dbReference type="SAM" id="SignalP"/>
    </source>
</evidence>
<dbReference type="PANTHER" id="PTHR43248">
    <property type="entry name" value="2-SUCCINYL-6-HYDROXY-2,4-CYCLOHEXADIENE-1-CARBOXYLATE SYNTHASE"/>
    <property type="match status" value="1"/>
</dbReference>
<feature type="chain" id="PRO_5046813908" evidence="4">
    <location>
        <begin position="21"/>
        <end position="525"/>
    </location>
</feature>
<dbReference type="InterPro" id="IPR051601">
    <property type="entry name" value="Serine_prot/Carboxylest_S33"/>
</dbReference>
<proteinExistence type="inferred from homology"/>
<gene>
    <name evidence="7" type="ORF">SYYSPA8_15220</name>
</gene>
<dbReference type="InterPro" id="IPR000073">
    <property type="entry name" value="AB_hydrolase_1"/>
</dbReference>
<dbReference type="RefSeq" id="WP_323447706.1">
    <property type="nucleotide sequence ID" value="NZ_BSBI01000005.1"/>
</dbReference>
<dbReference type="InterPro" id="IPR013595">
    <property type="entry name" value="Pept_S33_TAP-like_C"/>
</dbReference>
<evidence type="ECO:0000256" key="2">
    <source>
        <dbReference type="ARBA" id="ARBA00022729"/>
    </source>
</evidence>
<comment type="caution">
    <text evidence="7">The sequence shown here is derived from an EMBL/GenBank/DDBJ whole genome shotgun (WGS) entry which is preliminary data.</text>
</comment>
<feature type="domain" description="AB hydrolase-1" evidence="5">
    <location>
        <begin position="108"/>
        <end position="312"/>
    </location>
</feature>
<dbReference type="Gene3D" id="3.40.50.1820">
    <property type="entry name" value="alpha/beta hydrolase"/>
    <property type="match status" value="1"/>
</dbReference>
<keyword evidence="3 7" id="KW-0378">Hydrolase</keyword>
<accession>A0ABQ5NZS0</accession>
<dbReference type="Proteomes" id="UP001291653">
    <property type="component" value="Unassembled WGS sequence"/>
</dbReference>
<reference evidence="7 8" key="1">
    <citation type="submission" date="2022-10" db="EMBL/GenBank/DDBJ databases">
        <title>Draft genome sequence of Streptomyces sp. YSPA8.</title>
        <authorList>
            <person name="Moriuchi R."/>
            <person name="Dohra H."/>
            <person name="Yamamura H."/>
            <person name="Kodani S."/>
        </authorList>
    </citation>
    <scope>NUCLEOTIDE SEQUENCE [LARGE SCALE GENOMIC DNA]</scope>
    <source>
        <strain evidence="7 8">YSPA8</strain>
    </source>
</reference>
<keyword evidence="8" id="KW-1185">Reference proteome</keyword>
<feature type="signal peptide" evidence="4">
    <location>
        <begin position="1"/>
        <end position="20"/>
    </location>
</feature>
<evidence type="ECO:0000313" key="8">
    <source>
        <dbReference type="Proteomes" id="UP001291653"/>
    </source>
</evidence>
<dbReference type="SUPFAM" id="SSF53474">
    <property type="entry name" value="alpha/beta-Hydrolases"/>
    <property type="match status" value="1"/>
</dbReference>
<dbReference type="InterPro" id="IPR029058">
    <property type="entry name" value="AB_hydrolase_fold"/>
</dbReference>
<dbReference type="Pfam" id="PF08386">
    <property type="entry name" value="Abhydrolase_4"/>
    <property type="match status" value="1"/>
</dbReference>
<dbReference type="GO" id="GO:0016787">
    <property type="term" value="F:hydrolase activity"/>
    <property type="evidence" value="ECO:0007669"/>
    <property type="project" value="UniProtKB-KW"/>
</dbReference>
<evidence type="ECO:0000256" key="3">
    <source>
        <dbReference type="ARBA" id="ARBA00022801"/>
    </source>
</evidence>
<evidence type="ECO:0000259" key="6">
    <source>
        <dbReference type="Pfam" id="PF08386"/>
    </source>
</evidence>
<evidence type="ECO:0000313" key="7">
    <source>
        <dbReference type="EMBL" id="GLF95663.1"/>
    </source>
</evidence>
<keyword evidence="2 4" id="KW-0732">Signal</keyword>
<organism evidence="7 8">
    <name type="scientific">Streptomyces yaizuensis</name>
    <dbReference type="NCBI Taxonomy" id="2989713"/>
    <lineage>
        <taxon>Bacteria</taxon>
        <taxon>Bacillati</taxon>
        <taxon>Actinomycetota</taxon>
        <taxon>Actinomycetes</taxon>
        <taxon>Kitasatosporales</taxon>
        <taxon>Streptomycetaceae</taxon>
        <taxon>Streptomyces</taxon>
    </lineage>
</organism>
<comment type="similarity">
    <text evidence="1">Belongs to the peptidase S33 family.</text>
</comment>
<sequence length="525" mass="57152">MRRTAALGSAGALIAGTLLAGTIAAPAATAETRHSGWSEARGARIAAERAAAKGIDWAACPADWGLPAPIQCGTVTVPLDYARPHGRQITLTVDRIGHTGTKEERQGALLYNPGGPGGSGLRFPTRVTNKNPIWANTAKAYDFVGFDPRGVGRSTPISCVDPQEFVKGPKADPVPDSEADKRAQRKLAREYAEGCGERSGWMLPHMTTPNTARDMDVIRAALGERKLNFLGVSYGTYLGAVYATLFPGTVRRMVVDSVVNPSREKIWYEANLDQNVAFEMRWNDWKQWVADHHATYGIGDTPAKVEAQWVKLRAEAKKAPLGGVVGPAELTGFFQSAPYYDSSWAPAARTWSKYLKGDTQPLIDAAAPDLTDIAGNIRSENSNAVYSAVECADAKWPTSWRKWDRDNTRLHRDYPFLTWSNAWMNLPCATWPTKQHTPVDVRSGKDLPGVLIVQAERDAATPVGGAHELQKRLKGSRLILEKNAGSHGVTGIANACVNQRVDAYLLRGELDSRNVICDPHALPKP</sequence>
<evidence type="ECO:0000256" key="1">
    <source>
        <dbReference type="ARBA" id="ARBA00010088"/>
    </source>
</evidence>
<dbReference type="PANTHER" id="PTHR43248:SF29">
    <property type="entry name" value="TRIPEPTIDYL AMINOPEPTIDASE"/>
    <property type="match status" value="1"/>
</dbReference>
<dbReference type="EMBL" id="BSBI01000005">
    <property type="protein sequence ID" value="GLF95663.1"/>
    <property type="molecule type" value="Genomic_DNA"/>
</dbReference>
<feature type="domain" description="Peptidase S33 tripeptidyl aminopeptidase-like C-terminal" evidence="6">
    <location>
        <begin position="416"/>
        <end position="517"/>
    </location>
</feature>
<evidence type="ECO:0000259" key="5">
    <source>
        <dbReference type="Pfam" id="PF00561"/>
    </source>
</evidence>
<protein>
    <submittedName>
        <fullName evidence="7">Alpha/beta hydrolase</fullName>
    </submittedName>
</protein>
<dbReference type="Pfam" id="PF00561">
    <property type="entry name" value="Abhydrolase_1"/>
    <property type="match status" value="1"/>
</dbReference>
<name>A0ABQ5NZS0_9ACTN</name>